<dbReference type="Proteomes" id="UP000635996">
    <property type="component" value="Unassembled WGS sequence"/>
</dbReference>
<dbReference type="EMBL" id="JAATEL010000030">
    <property type="protein sequence ID" value="NJP16985.1"/>
    <property type="molecule type" value="Genomic_DNA"/>
</dbReference>
<dbReference type="InterPro" id="IPR005509">
    <property type="entry name" value="AfsA_hotdog_dom"/>
</dbReference>
<organism evidence="2 3">
    <name type="scientific">Streptomyces thermoviolaceus subsp. thermoviolaceus</name>
    <dbReference type="NCBI Taxonomy" id="66860"/>
    <lineage>
        <taxon>Bacteria</taxon>
        <taxon>Bacillati</taxon>
        <taxon>Actinomycetota</taxon>
        <taxon>Actinomycetes</taxon>
        <taxon>Kitasatosporales</taxon>
        <taxon>Streptomycetaceae</taxon>
        <taxon>Streptomyces</taxon>
    </lineage>
</organism>
<reference evidence="2 3" key="1">
    <citation type="submission" date="2020-03" db="EMBL/GenBank/DDBJ databases">
        <title>WGS of actinomycetes isolated from Thailand.</title>
        <authorList>
            <person name="Thawai C."/>
        </authorList>
    </citation>
    <scope>NUCLEOTIDE SEQUENCE [LARGE SCALE GENOMIC DNA]</scope>
    <source>
        <strain evidence="2 3">NBRC 13905</strain>
    </source>
</reference>
<accession>A0ABX0Z1A2</accession>
<evidence type="ECO:0000313" key="2">
    <source>
        <dbReference type="EMBL" id="NJP16985.1"/>
    </source>
</evidence>
<protein>
    <submittedName>
        <fullName evidence="2">Lactone biosynthesis protein, mmfl</fullName>
    </submittedName>
</protein>
<dbReference type="Pfam" id="PF03756">
    <property type="entry name" value="AfsA"/>
    <property type="match status" value="2"/>
</dbReference>
<feature type="domain" description="A-factor biosynthesis hotdog" evidence="1">
    <location>
        <begin position="166"/>
        <end position="286"/>
    </location>
</feature>
<comment type="caution">
    <text evidence="2">The sequence shown here is derived from an EMBL/GenBank/DDBJ whole genome shotgun (WGS) entry which is preliminary data.</text>
</comment>
<keyword evidence="3" id="KW-1185">Reference proteome</keyword>
<evidence type="ECO:0000313" key="3">
    <source>
        <dbReference type="Proteomes" id="UP000635996"/>
    </source>
</evidence>
<dbReference type="NCBIfam" id="NF041195">
    <property type="entry name" value="ScbA_BarX_GamBu"/>
    <property type="match status" value="1"/>
</dbReference>
<proteinExistence type="predicted"/>
<feature type="domain" description="A-factor biosynthesis hotdog" evidence="1">
    <location>
        <begin position="2"/>
        <end position="131"/>
    </location>
</feature>
<sequence>MHKASGDEVLLSAVDRVGDDRFRVTPLWRRDHYLGHLGGGVCDPVLLAETVRQAAIHVSHRFYGVPYGHPFVMHELTVDLGAPLPGLSAELPPVAVEAQVRRREGRKVDMCMQSVVEMAGRRLGRARVRWAVLDPDRYARLRNRTSTAVGAETVHGDAVPLVPSRVGHRLDRDVLLAAAPAHPGQWWLRLDPGHPVLFDHPSDHIPGMALVEAFRQMSTVLAHGTPAAHGSVPRHPSLLSVAFTSFGELDAPVLLTAQPADGEDDTPGTVLLRALQDGRELAHARVRHPALGDTGRDGKEATC</sequence>
<evidence type="ECO:0000259" key="1">
    <source>
        <dbReference type="Pfam" id="PF03756"/>
    </source>
</evidence>
<gene>
    <name evidence="2" type="ORF">HCJ95_22575</name>
</gene>
<dbReference type="InterPro" id="IPR047757">
    <property type="entry name" value="AfsA-like"/>
</dbReference>
<name>A0ABX0Z1A2_STRTL</name>